<keyword evidence="4" id="KW-1185">Reference proteome</keyword>
<sequence>MNLPDANLLFSTILHHPHRIPTKSLLTNEVDALKTQLKKVQDHENTKVASLKQHIAELEILADWATKKESPEKEAADLIIDLREQLKTAKEEAAAAILKKDIALTDIEQPPPNQPQEDVASVSLSSTSKDVKDAQEQLARLMTEFEELKQRLAISEANSMKAGQVAFDDDDSSVNDGEADHLVTKVSSPKDHKDIKDMKIETLLNDVKVLQAQLIAFEHEKAFEIAQRTEAHTREITELKTLLSSVQNENERLLQENPMSEELLEKAQTSLEAEELKEELKAQMRAKASLSFASELAVEKSIPVLDDDFVNKTEMVTKTDYDSFFTSSIQKQANLTKENEDLREQIQRLEFSVKETVDGIITNSDLEK</sequence>
<proteinExistence type="predicted"/>
<accession>A0AAD5SP41</accession>
<feature type="region of interest" description="Disordered" evidence="2">
    <location>
        <begin position="107"/>
        <end position="127"/>
    </location>
</feature>
<comment type="caution">
    <text evidence="3">The sequence shown here is derived from an EMBL/GenBank/DDBJ whole genome shotgun (WGS) entry which is preliminary data.</text>
</comment>
<name>A0AAD5SP41_9FUNG</name>
<evidence type="ECO:0000313" key="3">
    <source>
        <dbReference type="EMBL" id="KAJ3089676.1"/>
    </source>
</evidence>
<evidence type="ECO:0000313" key="4">
    <source>
        <dbReference type="Proteomes" id="UP001211907"/>
    </source>
</evidence>
<feature type="coiled-coil region" evidence="1">
    <location>
        <begin position="200"/>
        <end position="286"/>
    </location>
</feature>
<keyword evidence="1" id="KW-0175">Coiled coil</keyword>
<feature type="coiled-coil region" evidence="1">
    <location>
        <begin position="72"/>
        <end position="99"/>
    </location>
</feature>
<organism evidence="3 4">
    <name type="scientific">Physocladia obscura</name>
    <dbReference type="NCBI Taxonomy" id="109957"/>
    <lineage>
        <taxon>Eukaryota</taxon>
        <taxon>Fungi</taxon>
        <taxon>Fungi incertae sedis</taxon>
        <taxon>Chytridiomycota</taxon>
        <taxon>Chytridiomycota incertae sedis</taxon>
        <taxon>Chytridiomycetes</taxon>
        <taxon>Chytridiales</taxon>
        <taxon>Chytriomycetaceae</taxon>
        <taxon>Physocladia</taxon>
    </lineage>
</organism>
<evidence type="ECO:0000256" key="2">
    <source>
        <dbReference type="SAM" id="MobiDB-lite"/>
    </source>
</evidence>
<reference evidence="3" key="1">
    <citation type="submission" date="2020-05" db="EMBL/GenBank/DDBJ databases">
        <title>Phylogenomic resolution of chytrid fungi.</title>
        <authorList>
            <person name="Stajich J.E."/>
            <person name="Amses K."/>
            <person name="Simmons R."/>
            <person name="Seto K."/>
            <person name="Myers J."/>
            <person name="Bonds A."/>
            <person name="Quandt C.A."/>
            <person name="Barry K."/>
            <person name="Liu P."/>
            <person name="Grigoriev I."/>
            <person name="Longcore J.E."/>
            <person name="James T.Y."/>
        </authorList>
    </citation>
    <scope>NUCLEOTIDE SEQUENCE</scope>
    <source>
        <strain evidence="3">JEL0513</strain>
    </source>
</reference>
<dbReference type="Proteomes" id="UP001211907">
    <property type="component" value="Unassembled WGS sequence"/>
</dbReference>
<feature type="non-terminal residue" evidence="3">
    <location>
        <position position="1"/>
    </location>
</feature>
<dbReference type="EMBL" id="JADGJH010003640">
    <property type="protein sequence ID" value="KAJ3089676.1"/>
    <property type="molecule type" value="Genomic_DNA"/>
</dbReference>
<gene>
    <name evidence="3" type="ORF">HK100_007688</name>
</gene>
<protein>
    <submittedName>
        <fullName evidence="3">Uncharacterized protein</fullName>
    </submittedName>
</protein>
<evidence type="ECO:0000256" key="1">
    <source>
        <dbReference type="SAM" id="Coils"/>
    </source>
</evidence>
<dbReference type="AlphaFoldDB" id="A0AAD5SP41"/>